<dbReference type="RefSeq" id="WP_259083993.1">
    <property type="nucleotide sequence ID" value="NZ_JANTYZ010000011.1"/>
</dbReference>
<gene>
    <name evidence="2" type="ORF">GGP82_002890</name>
</gene>
<reference evidence="2" key="1">
    <citation type="submission" date="2022-08" db="EMBL/GenBank/DDBJ databases">
        <title>Genomic Encyclopedia of Type Strains, Phase V (KMG-V): Genome sequencing to study the core and pangenomes of soil and plant-associated prokaryotes.</title>
        <authorList>
            <person name="Whitman W."/>
        </authorList>
    </citation>
    <scope>NUCLEOTIDE SEQUENCE</scope>
    <source>
        <strain evidence="2">SP2016B</strain>
    </source>
</reference>
<name>A0A9X2U3S6_9BACT</name>
<comment type="caution">
    <text evidence="2">The sequence shown here is derived from an EMBL/GenBank/DDBJ whole genome shotgun (WGS) entry which is preliminary data.</text>
</comment>
<feature type="transmembrane region" description="Helical" evidence="1">
    <location>
        <begin position="63"/>
        <end position="82"/>
    </location>
</feature>
<evidence type="ECO:0000256" key="1">
    <source>
        <dbReference type="SAM" id="Phobius"/>
    </source>
</evidence>
<proteinExistence type="predicted"/>
<feature type="transmembrane region" description="Helical" evidence="1">
    <location>
        <begin position="7"/>
        <end position="26"/>
    </location>
</feature>
<dbReference type="Proteomes" id="UP001155034">
    <property type="component" value="Unassembled WGS sequence"/>
</dbReference>
<evidence type="ECO:0000313" key="3">
    <source>
        <dbReference type="Proteomes" id="UP001155034"/>
    </source>
</evidence>
<organism evidence="2 3">
    <name type="scientific">Salinibacter ruber</name>
    <dbReference type="NCBI Taxonomy" id="146919"/>
    <lineage>
        <taxon>Bacteria</taxon>
        <taxon>Pseudomonadati</taxon>
        <taxon>Rhodothermota</taxon>
        <taxon>Rhodothermia</taxon>
        <taxon>Rhodothermales</taxon>
        <taxon>Salinibacteraceae</taxon>
        <taxon>Salinibacter</taxon>
    </lineage>
</organism>
<keyword evidence="1" id="KW-0472">Membrane</keyword>
<keyword evidence="1" id="KW-0812">Transmembrane</keyword>
<evidence type="ECO:0000313" key="2">
    <source>
        <dbReference type="EMBL" id="MCS3866317.1"/>
    </source>
</evidence>
<keyword evidence="1" id="KW-1133">Transmembrane helix</keyword>
<dbReference type="AlphaFoldDB" id="A0A9X2U3S6"/>
<accession>A0A9X2U3S6</accession>
<dbReference type="EMBL" id="JANTYZ010000011">
    <property type="protein sequence ID" value="MCS3866317.1"/>
    <property type="molecule type" value="Genomic_DNA"/>
</dbReference>
<sequence length="88" mass="9916">MNKNQKVFITIGVALEIFFFFVRPVYEVYMGEKEFGFATISTIQNGYENSIGFHVDVVTATNYWLGIMFSVALLTILCVTLASDTDSK</sequence>
<protein>
    <submittedName>
        <fullName evidence="2">Uncharacterized protein</fullName>
    </submittedName>
</protein>